<proteinExistence type="predicted"/>
<accession>A0A0N9HK69</accession>
<evidence type="ECO:0000256" key="1">
    <source>
        <dbReference type="SAM" id="Phobius"/>
    </source>
</evidence>
<sequence length="78" mass="8278">MDGTIIAVYVAIAILSAVTLREAILPLLRSRPRRATAVAVTVAILWPASPVLLIATYIPDGPDMLSRIVLGSTSHRAT</sequence>
<dbReference type="EMBL" id="CP012752">
    <property type="protein sequence ID" value="ALG06417.1"/>
    <property type="molecule type" value="Genomic_DNA"/>
</dbReference>
<dbReference type="KEGG" id="kphy:AOZ06_05285"/>
<dbReference type="Proteomes" id="UP000063699">
    <property type="component" value="Chromosome"/>
</dbReference>
<keyword evidence="1" id="KW-0812">Transmembrane</keyword>
<keyword evidence="3" id="KW-1185">Reference proteome</keyword>
<dbReference type="STRING" id="860235.AOZ06_05285"/>
<protein>
    <submittedName>
        <fullName evidence="2">Uncharacterized protein</fullName>
    </submittedName>
</protein>
<dbReference type="AlphaFoldDB" id="A0A0N9HK69"/>
<feature type="transmembrane region" description="Helical" evidence="1">
    <location>
        <begin position="6"/>
        <end position="24"/>
    </location>
</feature>
<keyword evidence="1" id="KW-0472">Membrane</keyword>
<name>A0A0N9HK69_9PSEU</name>
<keyword evidence="1" id="KW-1133">Transmembrane helix</keyword>
<evidence type="ECO:0000313" key="3">
    <source>
        <dbReference type="Proteomes" id="UP000063699"/>
    </source>
</evidence>
<dbReference type="RefSeq" id="WP_054288392.1">
    <property type="nucleotide sequence ID" value="NZ_CP012752.1"/>
</dbReference>
<gene>
    <name evidence="2" type="ORF">AOZ06_05285</name>
</gene>
<organism evidence="2 3">
    <name type="scientific">Kibdelosporangium phytohabitans</name>
    <dbReference type="NCBI Taxonomy" id="860235"/>
    <lineage>
        <taxon>Bacteria</taxon>
        <taxon>Bacillati</taxon>
        <taxon>Actinomycetota</taxon>
        <taxon>Actinomycetes</taxon>
        <taxon>Pseudonocardiales</taxon>
        <taxon>Pseudonocardiaceae</taxon>
        <taxon>Kibdelosporangium</taxon>
    </lineage>
</organism>
<feature type="transmembrane region" description="Helical" evidence="1">
    <location>
        <begin position="36"/>
        <end position="58"/>
    </location>
</feature>
<reference evidence="2 3" key="1">
    <citation type="submission" date="2015-07" db="EMBL/GenBank/DDBJ databases">
        <title>Genome sequencing of Kibdelosporangium phytohabitans.</title>
        <authorList>
            <person name="Qin S."/>
            <person name="Xing K."/>
        </authorList>
    </citation>
    <scope>NUCLEOTIDE SEQUENCE [LARGE SCALE GENOMIC DNA]</scope>
    <source>
        <strain evidence="2 3">KLBMP1111</strain>
    </source>
</reference>
<evidence type="ECO:0000313" key="2">
    <source>
        <dbReference type="EMBL" id="ALG06417.1"/>
    </source>
</evidence>